<protein>
    <submittedName>
        <fullName evidence="2">Uncharacterized protein</fullName>
    </submittedName>
</protein>
<evidence type="ECO:0000313" key="2">
    <source>
        <dbReference type="EMBL" id="CAJ1406535.1"/>
    </source>
</evidence>
<evidence type="ECO:0000313" key="3">
    <source>
        <dbReference type="Proteomes" id="UP001178507"/>
    </source>
</evidence>
<dbReference type="Proteomes" id="UP001178507">
    <property type="component" value="Unassembled WGS sequence"/>
</dbReference>
<keyword evidence="1" id="KW-0732">Signal</keyword>
<gene>
    <name evidence="2" type="ORF">EVOR1521_LOCUS28476</name>
</gene>
<comment type="caution">
    <text evidence="2">The sequence shown here is derived from an EMBL/GenBank/DDBJ whole genome shotgun (WGS) entry which is preliminary data.</text>
</comment>
<accession>A0AA36NBS4</accession>
<name>A0AA36NBS4_9DINO</name>
<evidence type="ECO:0000256" key="1">
    <source>
        <dbReference type="SAM" id="SignalP"/>
    </source>
</evidence>
<proteinExistence type="predicted"/>
<keyword evidence="3" id="KW-1185">Reference proteome</keyword>
<sequence length="260" mass="25516">MRRWLLPAVVAGGASAVSYLRQQSHAEDSSSIASLVELVQADLGKAAVQTRDGFRVGESLGPDPVLSQSWGAPAPAFAPVPGLAGSPIAFPAAAPVAAPGPVPAPAFAPAPAPAPFAPAPFAAPTPFAAFAPGPAPAPAPAPVAAIAAAPFAVPPASPESAPMPAPAPAPMPMPAIVMPGKASASLDASSAPDDGDATFTETVKGVDHDLLVGQPQLKDSFQGAVQRVLAAEVGHGLQAKEIAVVLRPAPGAVVVQASLA</sequence>
<dbReference type="AlphaFoldDB" id="A0AA36NBS4"/>
<feature type="chain" id="PRO_5041266891" evidence="1">
    <location>
        <begin position="17"/>
        <end position="260"/>
    </location>
</feature>
<feature type="signal peptide" evidence="1">
    <location>
        <begin position="1"/>
        <end position="16"/>
    </location>
</feature>
<reference evidence="2" key="1">
    <citation type="submission" date="2023-08" db="EMBL/GenBank/DDBJ databases">
        <authorList>
            <person name="Chen Y."/>
            <person name="Shah S."/>
            <person name="Dougan E. K."/>
            <person name="Thang M."/>
            <person name="Chan C."/>
        </authorList>
    </citation>
    <scope>NUCLEOTIDE SEQUENCE</scope>
</reference>
<organism evidence="2 3">
    <name type="scientific">Effrenium voratum</name>
    <dbReference type="NCBI Taxonomy" id="2562239"/>
    <lineage>
        <taxon>Eukaryota</taxon>
        <taxon>Sar</taxon>
        <taxon>Alveolata</taxon>
        <taxon>Dinophyceae</taxon>
        <taxon>Suessiales</taxon>
        <taxon>Symbiodiniaceae</taxon>
        <taxon>Effrenium</taxon>
    </lineage>
</organism>
<dbReference type="EMBL" id="CAUJNA010003636">
    <property type="protein sequence ID" value="CAJ1406535.1"/>
    <property type="molecule type" value="Genomic_DNA"/>
</dbReference>